<keyword evidence="1" id="KW-1133">Transmembrane helix</keyword>
<keyword evidence="3" id="KW-1185">Reference proteome</keyword>
<feature type="transmembrane region" description="Helical" evidence="1">
    <location>
        <begin position="20"/>
        <end position="44"/>
    </location>
</feature>
<protein>
    <submittedName>
        <fullName evidence="2">Uncharacterized protein</fullName>
    </submittedName>
</protein>
<dbReference type="EMBL" id="RSDW01000001">
    <property type="protein sequence ID" value="RSL19362.1"/>
    <property type="molecule type" value="Genomic_DNA"/>
</dbReference>
<evidence type="ECO:0000256" key="1">
    <source>
        <dbReference type="SAM" id="Phobius"/>
    </source>
</evidence>
<dbReference type="Proteomes" id="UP000269669">
    <property type="component" value="Unassembled WGS sequence"/>
</dbReference>
<evidence type="ECO:0000313" key="2">
    <source>
        <dbReference type="EMBL" id="RSL19362.1"/>
    </source>
</evidence>
<sequence length="110" mass="12333">MVHPFGLTPNPLVLKMQRPLLISSLVVNSVVALVNLGLFLNSFAARASDRGRRLRLQYAIGFTVAIMFLTAFLPIYRNPHGAFSQPLCWIAWGLLLWFTILGTNADRRHA</sequence>
<keyword evidence="1" id="KW-0472">Membrane</keyword>
<name>A0A3R9PDN5_9BACT</name>
<feature type="transmembrane region" description="Helical" evidence="1">
    <location>
        <begin position="56"/>
        <end position="76"/>
    </location>
</feature>
<accession>A0A3R9PDN5</accession>
<feature type="transmembrane region" description="Helical" evidence="1">
    <location>
        <begin position="82"/>
        <end position="101"/>
    </location>
</feature>
<dbReference type="AlphaFoldDB" id="A0A3R9PDN5"/>
<keyword evidence="1" id="KW-0812">Transmembrane</keyword>
<gene>
    <name evidence="2" type="ORF">EDE15_5028</name>
</gene>
<evidence type="ECO:0000313" key="3">
    <source>
        <dbReference type="Proteomes" id="UP000269669"/>
    </source>
</evidence>
<proteinExistence type="predicted"/>
<reference evidence="2 3" key="1">
    <citation type="submission" date="2018-12" db="EMBL/GenBank/DDBJ databases">
        <title>Sequencing of bacterial isolates from soil warming experiment in Harvard Forest, Massachusetts, USA.</title>
        <authorList>
            <person name="Deangelis K."/>
        </authorList>
    </citation>
    <scope>NUCLEOTIDE SEQUENCE [LARGE SCALE GENOMIC DNA]</scope>
    <source>
        <strain evidence="2 3">EB153</strain>
    </source>
</reference>
<organism evidence="2 3">
    <name type="scientific">Edaphobacter aggregans</name>
    <dbReference type="NCBI Taxonomy" id="570835"/>
    <lineage>
        <taxon>Bacteria</taxon>
        <taxon>Pseudomonadati</taxon>
        <taxon>Acidobacteriota</taxon>
        <taxon>Terriglobia</taxon>
        <taxon>Terriglobales</taxon>
        <taxon>Acidobacteriaceae</taxon>
        <taxon>Edaphobacter</taxon>
    </lineage>
</organism>
<comment type="caution">
    <text evidence="2">The sequence shown here is derived from an EMBL/GenBank/DDBJ whole genome shotgun (WGS) entry which is preliminary data.</text>
</comment>